<proteinExistence type="predicted"/>
<dbReference type="AlphaFoldDB" id="A0A0F8ZTX2"/>
<keyword evidence="1" id="KW-0812">Transmembrane</keyword>
<organism evidence="2">
    <name type="scientific">marine sediment metagenome</name>
    <dbReference type="NCBI Taxonomy" id="412755"/>
    <lineage>
        <taxon>unclassified sequences</taxon>
        <taxon>metagenomes</taxon>
        <taxon>ecological metagenomes</taxon>
    </lineage>
</organism>
<keyword evidence="1" id="KW-0472">Membrane</keyword>
<sequence>MKMEKQSIFRTTLSRVLYYMGLVAYYPMLWWDPALWQNLGFLYPVYSKLMGWIIYPVYSRLMGWSVNLDKAGKVWLYVEEG</sequence>
<evidence type="ECO:0000313" key="2">
    <source>
        <dbReference type="EMBL" id="KKK89390.1"/>
    </source>
</evidence>
<feature type="transmembrane region" description="Helical" evidence="1">
    <location>
        <begin position="12"/>
        <end position="29"/>
    </location>
</feature>
<name>A0A0F8ZTX2_9ZZZZ</name>
<evidence type="ECO:0000256" key="1">
    <source>
        <dbReference type="SAM" id="Phobius"/>
    </source>
</evidence>
<accession>A0A0F8ZTX2</accession>
<feature type="transmembrane region" description="Helical" evidence="1">
    <location>
        <begin position="41"/>
        <end position="58"/>
    </location>
</feature>
<protein>
    <submittedName>
        <fullName evidence="2">Uncharacterized protein</fullName>
    </submittedName>
</protein>
<keyword evidence="1" id="KW-1133">Transmembrane helix</keyword>
<dbReference type="EMBL" id="LAZR01049552">
    <property type="protein sequence ID" value="KKK89390.1"/>
    <property type="molecule type" value="Genomic_DNA"/>
</dbReference>
<comment type="caution">
    <text evidence="2">The sequence shown here is derived from an EMBL/GenBank/DDBJ whole genome shotgun (WGS) entry which is preliminary data.</text>
</comment>
<reference evidence="2" key="1">
    <citation type="journal article" date="2015" name="Nature">
        <title>Complex archaea that bridge the gap between prokaryotes and eukaryotes.</title>
        <authorList>
            <person name="Spang A."/>
            <person name="Saw J.H."/>
            <person name="Jorgensen S.L."/>
            <person name="Zaremba-Niedzwiedzka K."/>
            <person name="Martijn J."/>
            <person name="Lind A.E."/>
            <person name="van Eijk R."/>
            <person name="Schleper C."/>
            <person name="Guy L."/>
            <person name="Ettema T.J."/>
        </authorList>
    </citation>
    <scope>NUCLEOTIDE SEQUENCE</scope>
</reference>
<gene>
    <name evidence="2" type="ORF">LCGC14_2733600</name>
</gene>